<keyword evidence="3" id="KW-0732">Signal</keyword>
<dbReference type="Proteomes" id="UP000077069">
    <property type="component" value="Unassembled WGS sequence"/>
</dbReference>
<keyword evidence="2" id="KW-0812">Transmembrane</keyword>
<dbReference type="OrthoDB" id="3946741at2759"/>
<evidence type="ECO:0000313" key="5">
    <source>
        <dbReference type="Proteomes" id="UP000077069"/>
    </source>
</evidence>
<evidence type="ECO:0000256" key="2">
    <source>
        <dbReference type="SAM" id="Phobius"/>
    </source>
</evidence>
<gene>
    <name evidence="4" type="ORF">CC84DRAFT_1207716</name>
</gene>
<name>A0A177C7S3_9PLEO</name>
<feature type="compositionally biased region" description="Polar residues" evidence="1">
    <location>
        <begin position="576"/>
        <end position="587"/>
    </location>
</feature>
<feature type="region of interest" description="Disordered" evidence="1">
    <location>
        <begin position="173"/>
        <end position="194"/>
    </location>
</feature>
<feature type="compositionally biased region" description="Low complexity" evidence="1">
    <location>
        <begin position="562"/>
        <end position="575"/>
    </location>
</feature>
<feature type="compositionally biased region" description="Polar residues" evidence="1">
    <location>
        <begin position="389"/>
        <end position="398"/>
    </location>
</feature>
<keyword evidence="2" id="KW-1133">Transmembrane helix</keyword>
<feature type="region of interest" description="Disordered" evidence="1">
    <location>
        <begin position="355"/>
        <end position="398"/>
    </location>
</feature>
<feature type="signal peptide" evidence="3">
    <location>
        <begin position="1"/>
        <end position="19"/>
    </location>
</feature>
<feature type="region of interest" description="Disordered" evidence="1">
    <location>
        <begin position="290"/>
        <end position="343"/>
    </location>
</feature>
<feature type="compositionally biased region" description="Polar residues" evidence="1">
    <location>
        <begin position="303"/>
        <end position="322"/>
    </location>
</feature>
<dbReference type="STRING" id="1460663.A0A177C7S3"/>
<proteinExistence type="predicted"/>
<dbReference type="GO" id="GO:0098552">
    <property type="term" value="C:side of membrane"/>
    <property type="evidence" value="ECO:0007669"/>
    <property type="project" value="UniProtKB-KW"/>
</dbReference>
<evidence type="ECO:0008006" key="6">
    <source>
        <dbReference type="Google" id="ProtNLM"/>
    </source>
</evidence>
<reference evidence="4 5" key="1">
    <citation type="submission" date="2016-05" db="EMBL/GenBank/DDBJ databases">
        <title>Comparative analysis of secretome profiles of manganese(II)-oxidizing ascomycete fungi.</title>
        <authorList>
            <consortium name="DOE Joint Genome Institute"/>
            <person name="Zeiner C.A."/>
            <person name="Purvine S.O."/>
            <person name="Zink E.M."/>
            <person name="Wu S."/>
            <person name="Pasa-Tolic L."/>
            <person name="Chaput D.L."/>
            <person name="Haridas S."/>
            <person name="Grigoriev I.V."/>
            <person name="Santelli C.M."/>
            <person name="Hansel C.M."/>
        </authorList>
    </citation>
    <scope>NUCLEOTIDE SEQUENCE [LARGE SCALE GENOMIC DNA]</scope>
    <source>
        <strain evidence="4 5">AP3s5-JAC2a</strain>
    </source>
</reference>
<accession>A0A177C7S3</accession>
<feature type="compositionally biased region" description="Basic and acidic residues" evidence="1">
    <location>
        <begin position="374"/>
        <end position="388"/>
    </location>
</feature>
<feature type="region of interest" description="Disordered" evidence="1">
    <location>
        <begin position="487"/>
        <end position="659"/>
    </location>
</feature>
<feature type="chain" id="PRO_5008057831" description="Extracellular membrane protein CFEM domain-containing protein" evidence="3">
    <location>
        <begin position="20"/>
        <end position="794"/>
    </location>
</feature>
<evidence type="ECO:0000313" key="4">
    <source>
        <dbReference type="EMBL" id="OAG02902.1"/>
    </source>
</evidence>
<dbReference type="GeneID" id="28765601"/>
<feature type="region of interest" description="Disordered" evidence="1">
    <location>
        <begin position="700"/>
        <end position="727"/>
    </location>
</feature>
<keyword evidence="2" id="KW-0472">Membrane</keyword>
<dbReference type="RefSeq" id="XP_018033267.1">
    <property type="nucleotide sequence ID" value="XM_018182115.1"/>
</dbReference>
<dbReference type="GO" id="GO:0005576">
    <property type="term" value="C:extracellular region"/>
    <property type="evidence" value="ECO:0007669"/>
    <property type="project" value="UniProtKB-SubCell"/>
</dbReference>
<feature type="compositionally biased region" description="Polar residues" evidence="1">
    <location>
        <begin position="527"/>
        <end position="541"/>
    </location>
</feature>
<organism evidence="4 5">
    <name type="scientific">Paraphaeosphaeria sporulosa</name>
    <dbReference type="NCBI Taxonomy" id="1460663"/>
    <lineage>
        <taxon>Eukaryota</taxon>
        <taxon>Fungi</taxon>
        <taxon>Dikarya</taxon>
        <taxon>Ascomycota</taxon>
        <taxon>Pezizomycotina</taxon>
        <taxon>Dothideomycetes</taxon>
        <taxon>Pleosporomycetidae</taxon>
        <taxon>Pleosporales</taxon>
        <taxon>Massarineae</taxon>
        <taxon>Didymosphaeriaceae</taxon>
        <taxon>Paraphaeosphaeria</taxon>
    </lineage>
</organism>
<evidence type="ECO:0000256" key="1">
    <source>
        <dbReference type="SAM" id="MobiDB-lite"/>
    </source>
</evidence>
<sequence>MFLSHSSWLCIILPTLIGATPHKTAPARPKRSLPPKLQQQVPACAQPCLRTSLSEQFPFACTTPVDLSCLCSRYSFNGQALGEVAVGCIYASCSTYHGATSAYNICLGQSYAVAPTLTALTIVAITSSTPVSMTTSRPITITTFHTTPKTSSKLQTRTSHTETVIADSVSLIPSATSTTPPQTTTPLPASEPPKTMTPAQIAGLAVAVGAAFVIAIGLMGLTIFLRKRRERKKGVLVNEKEPSSPGPSTYSSRYSLPFVPQSSMPDPPKRFLLPPPPVYKRSGQSIRTQYEADALPKPLKLNGTRNLDTGSEQPVASSNANPGSIHPLLRPDPKTLGNASSSSVPLEEIGLAITVEPPRPATGQNEQKTQPPIQEKKYERPAISRRNADLSQRPDSVMTQTTLFEEDDFRRESKLLPALPQVPIPPIRTFQPSRPLPSTSPIQAAMESITIRRVPQQSELFLDIPVRYSRSQLSIVATSQSLPCGKRESAAALHKQLPSASRTSEHDPRSAESEINHGDIPDYYFTTYDQPKTIHSVSPGNQGRRLRSKADQTYGTTKPKRSSSTVSRATSRASTNIRDSWSSQTSFETVDPEDPTPEDDDGDKRLQDGRLSPVAESPIHKLRYPKVPRTSNQLVPRSPKSPQSQASQNSPRWQSQPSSLLVKRKGEQGALKLGSPFRSGSPDARTASEIRRYRHHLRSSSVEAFSPARNSERSTRTQSSLWPKSPAMFEPDVVRPLTIRKTQLLQTPTEDMHALKSPVWVPRLTPTRQGDDLFINVTYSKPGQPSSGTSSYIP</sequence>
<feature type="compositionally biased region" description="Polar residues" evidence="1">
    <location>
        <begin position="362"/>
        <end position="372"/>
    </location>
</feature>
<evidence type="ECO:0000256" key="3">
    <source>
        <dbReference type="SAM" id="SignalP"/>
    </source>
</evidence>
<feature type="compositionally biased region" description="Polar residues" evidence="1">
    <location>
        <begin position="629"/>
        <end position="659"/>
    </location>
</feature>
<feature type="transmembrane region" description="Helical" evidence="2">
    <location>
        <begin position="201"/>
        <end position="225"/>
    </location>
</feature>
<feature type="compositionally biased region" description="Basic and acidic residues" evidence="1">
    <location>
        <begin position="503"/>
        <end position="520"/>
    </location>
</feature>
<feature type="compositionally biased region" description="Acidic residues" evidence="1">
    <location>
        <begin position="590"/>
        <end position="601"/>
    </location>
</feature>
<protein>
    <recommendedName>
        <fullName evidence="6">Extracellular membrane protein CFEM domain-containing protein</fullName>
    </recommendedName>
</protein>
<dbReference type="EMBL" id="KV441555">
    <property type="protein sequence ID" value="OAG02902.1"/>
    <property type="molecule type" value="Genomic_DNA"/>
</dbReference>
<dbReference type="InParanoid" id="A0A177C7S3"/>
<keyword evidence="5" id="KW-1185">Reference proteome</keyword>
<dbReference type="AlphaFoldDB" id="A0A177C7S3"/>
<feature type="compositionally biased region" description="Low complexity" evidence="1">
    <location>
        <begin position="173"/>
        <end position="188"/>
    </location>
</feature>